<comment type="caution">
    <text evidence="1">The sequence shown here is derived from an EMBL/GenBank/DDBJ whole genome shotgun (WGS) entry which is preliminary data.</text>
</comment>
<proteinExistence type="predicted"/>
<dbReference type="Pfam" id="PF14009">
    <property type="entry name" value="PADRE"/>
    <property type="match status" value="1"/>
</dbReference>
<name>A0A2U1PPJ6_ARTAN</name>
<sequence length="164" mass="17998">MGLCISCQTTPQTTGKLILTDGTLQEFTNPIKVSDILNKYPSTFICNSDEMDFDDVVFAMKHEENLQPGQLYFALPLKQLKHRLQPEEMATLAVKASAALTKCGYRKEKKNVCFTTSFNGDKGQMKRSSKVADVHSAGLSRKSCGVAAGAKRGNFKVMLSAIPE</sequence>
<dbReference type="InterPro" id="IPR025322">
    <property type="entry name" value="PADRE_dom"/>
</dbReference>
<evidence type="ECO:0000313" key="1">
    <source>
        <dbReference type="EMBL" id="PWA87665.1"/>
    </source>
</evidence>
<gene>
    <name evidence="1" type="ORF">CTI12_AA127580</name>
</gene>
<dbReference type="PANTHER" id="PTHR33052">
    <property type="entry name" value="DUF4228 DOMAIN PROTEIN-RELATED"/>
    <property type="match status" value="1"/>
</dbReference>
<dbReference type="Proteomes" id="UP000245207">
    <property type="component" value="Unassembled WGS sequence"/>
</dbReference>
<keyword evidence="2" id="KW-1185">Reference proteome</keyword>
<evidence type="ECO:0000313" key="2">
    <source>
        <dbReference type="Proteomes" id="UP000245207"/>
    </source>
</evidence>
<dbReference type="EMBL" id="PKPP01000891">
    <property type="protein sequence ID" value="PWA87665.1"/>
    <property type="molecule type" value="Genomic_DNA"/>
</dbReference>
<reference evidence="1 2" key="1">
    <citation type="journal article" date="2018" name="Mol. Plant">
        <title>The genome of Artemisia annua provides insight into the evolution of Asteraceae family and artemisinin biosynthesis.</title>
        <authorList>
            <person name="Shen Q."/>
            <person name="Zhang L."/>
            <person name="Liao Z."/>
            <person name="Wang S."/>
            <person name="Yan T."/>
            <person name="Shi P."/>
            <person name="Liu M."/>
            <person name="Fu X."/>
            <person name="Pan Q."/>
            <person name="Wang Y."/>
            <person name="Lv Z."/>
            <person name="Lu X."/>
            <person name="Zhang F."/>
            <person name="Jiang W."/>
            <person name="Ma Y."/>
            <person name="Chen M."/>
            <person name="Hao X."/>
            <person name="Li L."/>
            <person name="Tang Y."/>
            <person name="Lv G."/>
            <person name="Zhou Y."/>
            <person name="Sun X."/>
            <person name="Brodelius P.E."/>
            <person name="Rose J.K.C."/>
            <person name="Tang K."/>
        </authorList>
    </citation>
    <scope>NUCLEOTIDE SEQUENCE [LARGE SCALE GENOMIC DNA]</scope>
    <source>
        <strain evidence="2">cv. Huhao1</strain>
        <tissue evidence="1">Leaf</tissue>
    </source>
</reference>
<protein>
    <submittedName>
        <fullName evidence="1">Uncharacterized protein</fullName>
    </submittedName>
</protein>
<dbReference type="OrthoDB" id="843671at2759"/>
<accession>A0A2U1PPJ6</accession>
<organism evidence="1 2">
    <name type="scientific">Artemisia annua</name>
    <name type="common">Sweet wormwood</name>
    <dbReference type="NCBI Taxonomy" id="35608"/>
    <lineage>
        <taxon>Eukaryota</taxon>
        <taxon>Viridiplantae</taxon>
        <taxon>Streptophyta</taxon>
        <taxon>Embryophyta</taxon>
        <taxon>Tracheophyta</taxon>
        <taxon>Spermatophyta</taxon>
        <taxon>Magnoliopsida</taxon>
        <taxon>eudicotyledons</taxon>
        <taxon>Gunneridae</taxon>
        <taxon>Pentapetalae</taxon>
        <taxon>asterids</taxon>
        <taxon>campanulids</taxon>
        <taxon>Asterales</taxon>
        <taxon>Asteraceae</taxon>
        <taxon>Asteroideae</taxon>
        <taxon>Anthemideae</taxon>
        <taxon>Artemisiinae</taxon>
        <taxon>Artemisia</taxon>
    </lineage>
</organism>
<dbReference type="STRING" id="35608.A0A2U1PPJ6"/>
<dbReference type="AlphaFoldDB" id="A0A2U1PPJ6"/>